<dbReference type="Proteomes" id="UP001139648">
    <property type="component" value="Unassembled WGS sequence"/>
</dbReference>
<evidence type="ECO:0000313" key="1">
    <source>
        <dbReference type="EMBL" id="MCP2361352.1"/>
    </source>
</evidence>
<dbReference type="GO" id="GO:0016491">
    <property type="term" value="F:oxidoreductase activity"/>
    <property type="evidence" value="ECO:0007669"/>
    <property type="project" value="InterPro"/>
</dbReference>
<comment type="caution">
    <text evidence="1">The sequence shown here is derived from an EMBL/GenBank/DDBJ whole genome shotgun (WGS) entry which is preliminary data.</text>
</comment>
<name>A0A9X2GP33_9ACTN</name>
<gene>
    <name evidence="1" type="ORF">HD597_008372</name>
</gene>
<dbReference type="EMBL" id="JAMZEB010000002">
    <property type="protein sequence ID" value="MCP2361352.1"/>
    <property type="molecule type" value="Genomic_DNA"/>
</dbReference>
<evidence type="ECO:0000313" key="2">
    <source>
        <dbReference type="Proteomes" id="UP001139648"/>
    </source>
</evidence>
<proteinExistence type="predicted"/>
<dbReference type="AlphaFoldDB" id="A0A9X2GP33"/>
<dbReference type="InterPro" id="IPR012349">
    <property type="entry name" value="Split_barrel_FMN-bd"/>
</dbReference>
<dbReference type="InterPro" id="IPR004378">
    <property type="entry name" value="F420H2_quin_Rdtase"/>
</dbReference>
<organism evidence="1 2">
    <name type="scientific">Nonomuraea thailandensis</name>
    <dbReference type="NCBI Taxonomy" id="1188745"/>
    <lineage>
        <taxon>Bacteria</taxon>
        <taxon>Bacillati</taxon>
        <taxon>Actinomycetota</taxon>
        <taxon>Actinomycetes</taxon>
        <taxon>Streptosporangiales</taxon>
        <taxon>Streptosporangiaceae</taxon>
        <taxon>Nonomuraea</taxon>
    </lineage>
</organism>
<dbReference type="RefSeq" id="WP_253750336.1">
    <property type="nucleotide sequence ID" value="NZ_BAABKA010000002.1"/>
</dbReference>
<reference evidence="1" key="1">
    <citation type="submission" date="2022-06" db="EMBL/GenBank/DDBJ databases">
        <title>Sequencing the genomes of 1000 actinobacteria strains.</title>
        <authorList>
            <person name="Klenk H.-P."/>
        </authorList>
    </citation>
    <scope>NUCLEOTIDE SEQUENCE</scope>
    <source>
        <strain evidence="1">DSM 46694</strain>
    </source>
</reference>
<accession>A0A9X2GP33</accession>
<dbReference type="NCBIfam" id="TIGR00026">
    <property type="entry name" value="hi_GC_TIGR00026"/>
    <property type="match status" value="1"/>
</dbReference>
<dbReference type="Gene3D" id="2.30.110.10">
    <property type="entry name" value="Electron Transport, Fmn-binding Protein, Chain A"/>
    <property type="match status" value="1"/>
</dbReference>
<sequence length="132" mass="14520">MPMPLWWGHVNKRVFNPLTLARGKSPVLIHVGRVSGATYHTPLDAHPVAGGYLFVLVYGSRSDWVRNVLAAESARLSVDGKEVELTSPRVVGRDEAFRALPQEVTRPPKVLRITEFLRMDLAAGQGRTAPAP</sequence>
<dbReference type="Pfam" id="PF04075">
    <property type="entry name" value="F420H2_quin_red"/>
    <property type="match status" value="1"/>
</dbReference>
<keyword evidence="2" id="KW-1185">Reference proteome</keyword>
<protein>
    <submittedName>
        <fullName evidence="1">Deazaflavin-dependent oxidoreductase (Nitroreductase family)</fullName>
    </submittedName>
</protein>